<dbReference type="PANTHER" id="PTHR39430:SF1">
    <property type="entry name" value="PROTEASE"/>
    <property type="match status" value="1"/>
</dbReference>
<organism evidence="3 4">
    <name type="scientific">Winogradskyella echinorum</name>
    <dbReference type="NCBI Taxonomy" id="538189"/>
    <lineage>
        <taxon>Bacteria</taxon>
        <taxon>Pseudomonadati</taxon>
        <taxon>Bacteroidota</taxon>
        <taxon>Flavobacteriia</taxon>
        <taxon>Flavobacteriales</taxon>
        <taxon>Flavobacteriaceae</taxon>
        <taxon>Winogradskyella</taxon>
    </lineage>
</organism>
<keyword evidence="1" id="KW-0472">Membrane</keyword>
<feature type="transmembrane region" description="Helical" evidence="1">
    <location>
        <begin position="224"/>
        <end position="242"/>
    </location>
</feature>
<evidence type="ECO:0000256" key="1">
    <source>
        <dbReference type="SAM" id="Phobius"/>
    </source>
</evidence>
<keyword evidence="3" id="KW-0378">Hydrolase</keyword>
<proteinExistence type="predicted"/>
<evidence type="ECO:0000313" key="3">
    <source>
        <dbReference type="EMBL" id="MBC3846579.1"/>
    </source>
</evidence>
<feature type="transmembrane region" description="Helical" evidence="1">
    <location>
        <begin position="198"/>
        <end position="217"/>
    </location>
</feature>
<reference evidence="3 4" key="1">
    <citation type="submission" date="2020-08" db="EMBL/GenBank/DDBJ databases">
        <title>Winogradskyella ouciana sp. nov., isolated from the hadal seawater of the Mariana Trench.</title>
        <authorList>
            <person name="He X."/>
        </authorList>
    </citation>
    <scope>NUCLEOTIDE SEQUENCE [LARGE SCALE GENOMIC DNA]</scope>
    <source>
        <strain evidence="3 4">KCTC 22026</strain>
    </source>
</reference>
<keyword evidence="3" id="KW-0645">Protease</keyword>
<evidence type="ECO:0000313" key="4">
    <source>
        <dbReference type="Proteomes" id="UP000607435"/>
    </source>
</evidence>
<evidence type="ECO:0000259" key="2">
    <source>
        <dbReference type="Pfam" id="PF02517"/>
    </source>
</evidence>
<dbReference type="InterPro" id="IPR003675">
    <property type="entry name" value="Rce1/LyrA-like_dom"/>
</dbReference>
<feature type="transmembrane region" description="Helical" evidence="1">
    <location>
        <begin position="262"/>
        <end position="284"/>
    </location>
</feature>
<keyword evidence="3" id="KW-0482">Metalloprotease</keyword>
<keyword evidence="1" id="KW-1133">Transmembrane helix</keyword>
<sequence>MNYIQQAYKGQRELWMFIITTILVAGIFIANFIYFLFSDPAELEAAMEMMKSWGWSANVTLIINLAPFAFLLGLLFIMVKYVHQRSILSLTTSRSKIDYKRILFSFLMITLYTIGTFYIMYAIDASEIVYQFNASKFALLFLISIILFPLQIGLEEYLFRGYLMQHIGVLVKNKWFPLIFTSVLFGIAHSANPEVGAIGFWEMMIFYIGTGLLLGIMTLMDEGLELALGFHLGNNLIASLLVTTDWTALQTDAIYKSTAEPVAGTVTEIVIPVLVVYPIMLLILSKKYGWKNWKDKLFGDVVEPPKEDYKIIE</sequence>
<protein>
    <submittedName>
        <fullName evidence="3">CPBP family intramembrane metalloprotease</fullName>
    </submittedName>
</protein>
<feature type="domain" description="CAAX prenyl protease 2/Lysostaphin resistance protein A-like" evidence="2">
    <location>
        <begin position="140"/>
        <end position="237"/>
    </location>
</feature>
<dbReference type="GO" id="GO:0008237">
    <property type="term" value="F:metallopeptidase activity"/>
    <property type="evidence" value="ECO:0007669"/>
    <property type="project" value="UniProtKB-KW"/>
</dbReference>
<dbReference type="Pfam" id="PF02517">
    <property type="entry name" value="Rce1-like"/>
    <property type="match status" value="1"/>
</dbReference>
<dbReference type="Proteomes" id="UP000607435">
    <property type="component" value="Unassembled WGS sequence"/>
</dbReference>
<keyword evidence="1" id="KW-0812">Transmembrane</keyword>
<feature type="transmembrane region" description="Helical" evidence="1">
    <location>
        <begin position="57"/>
        <end position="82"/>
    </location>
</feature>
<feature type="transmembrane region" description="Helical" evidence="1">
    <location>
        <begin position="175"/>
        <end position="192"/>
    </location>
</feature>
<dbReference type="RefSeq" id="WP_186845691.1">
    <property type="nucleotide sequence ID" value="NZ_JACOME010000002.1"/>
</dbReference>
<dbReference type="PANTHER" id="PTHR39430">
    <property type="entry name" value="MEMBRANE-ASSOCIATED PROTEASE-RELATED"/>
    <property type="match status" value="1"/>
</dbReference>
<accession>A0ABR6Y1F1</accession>
<keyword evidence="4" id="KW-1185">Reference proteome</keyword>
<dbReference type="EMBL" id="JACOME010000002">
    <property type="protein sequence ID" value="MBC3846579.1"/>
    <property type="molecule type" value="Genomic_DNA"/>
</dbReference>
<name>A0ABR6Y1F1_9FLAO</name>
<feature type="transmembrane region" description="Helical" evidence="1">
    <location>
        <begin position="14"/>
        <end position="37"/>
    </location>
</feature>
<feature type="transmembrane region" description="Helical" evidence="1">
    <location>
        <begin position="102"/>
        <end position="123"/>
    </location>
</feature>
<gene>
    <name evidence="3" type="ORF">H6H04_09330</name>
</gene>
<feature type="transmembrane region" description="Helical" evidence="1">
    <location>
        <begin position="135"/>
        <end position="154"/>
    </location>
</feature>
<comment type="caution">
    <text evidence="3">The sequence shown here is derived from an EMBL/GenBank/DDBJ whole genome shotgun (WGS) entry which is preliminary data.</text>
</comment>